<protein>
    <submittedName>
        <fullName evidence="1">Uncharacterized protein</fullName>
    </submittedName>
</protein>
<proteinExistence type="predicted"/>
<reference evidence="1 2" key="1">
    <citation type="submission" date="2024-04" db="EMBL/GenBank/DDBJ databases">
        <title>Dissimilatory iodate-reducing microorganisms contribute to the enrichment of iodine in groundwater.</title>
        <authorList>
            <person name="Jiang Z."/>
        </authorList>
    </citation>
    <scope>NUCLEOTIDE SEQUENCE [LARGE SCALE GENOMIC DNA]</scope>
    <source>
        <strain evidence="1 2">NCP973</strain>
    </source>
</reference>
<dbReference type="Proteomes" id="UP001479520">
    <property type="component" value="Chromosome"/>
</dbReference>
<accession>A0ABZ2XCU2</accession>
<dbReference type="RefSeq" id="WP_341743116.1">
    <property type="nucleotide sequence ID" value="NZ_CP151406.1"/>
</dbReference>
<evidence type="ECO:0000313" key="2">
    <source>
        <dbReference type="Proteomes" id="UP001479520"/>
    </source>
</evidence>
<evidence type="ECO:0000313" key="1">
    <source>
        <dbReference type="EMBL" id="WZJ20345.1"/>
    </source>
</evidence>
<organism evidence="1 2">
    <name type="scientific">Azonexus hydrophilus</name>
    <dbReference type="NCBI Taxonomy" id="418702"/>
    <lineage>
        <taxon>Bacteria</taxon>
        <taxon>Pseudomonadati</taxon>
        <taxon>Pseudomonadota</taxon>
        <taxon>Betaproteobacteria</taxon>
        <taxon>Rhodocyclales</taxon>
        <taxon>Azonexaceae</taxon>
        <taxon>Azonexus</taxon>
    </lineage>
</organism>
<gene>
    <name evidence="1" type="ORF">AADV58_10300</name>
</gene>
<sequence>MTARHTPAQQYKEAREIARANGMFVVEKPGRFLLYRQCSPRNVYLGYRSDVGEFRRFVESCAGSKKAASH</sequence>
<keyword evidence="2" id="KW-1185">Reference proteome</keyword>
<dbReference type="EMBL" id="CP151406">
    <property type="protein sequence ID" value="WZJ20345.1"/>
    <property type="molecule type" value="Genomic_DNA"/>
</dbReference>
<name>A0ABZ2XCU2_9RHOO</name>